<name>A0ABP1F1U5_9FLAO</name>
<keyword evidence="1" id="KW-0812">Transmembrane</keyword>
<evidence type="ECO:0000313" key="2">
    <source>
        <dbReference type="EMBL" id="CAL2103691.1"/>
    </source>
</evidence>
<dbReference type="EMBL" id="CAXJIO010000013">
    <property type="protein sequence ID" value="CAL2103691.1"/>
    <property type="molecule type" value="Genomic_DNA"/>
</dbReference>
<keyword evidence="1" id="KW-0472">Membrane</keyword>
<feature type="transmembrane region" description="Helical" evidence="1">
    <location>
        <begin position="402"/>
        <end position="423"/>
    </location>
</feature>
<keyword evidence="3" id="KW-1185">Reference proteome</keyword>
<dbReference type="Pfam" id="PF13576">
    <property type="entry name" value="Pentapeptide_3"/>
    <property type="match status" value="1"/>
</dbReference>
<accession>A0ABP1F1U5</accession>
<dbReference type="Proteomes" id="UP001497527">
    <property type="component" value="Unassembled WGS sequence"/>
</dbReference>
<gene>
    <name evidence="2" type="ORF">T190423A01A_40284</name>
</gene>
<dbReference type="InterPro" id="IPR001646">
    <property type="entry name" value="5peptide_repeat"/>
</dbReference>
<evidence type="ECO:0000256" key="1">
    <source>
        <dbReference type="SAM" id="Phobius"/>
    </source>
</evidence>
<evidence type="ECO:0008006" key="4">
    <source>
        <dbReference type="Google" id="ProtNLM"/>
    </source>
</evidence>
<feature type="transmembrane region" description="Helical" evidence="1">
    <location>
        <begin position="323"/>
        <end position="344"/>
    </location>
</feature>
<dbReference type="Gene3D" id="2.160.20.80">
    <property type="entry name" value="E3 ubiquitin-protein ligase SopA"/>
    <property type="match status" value="1"/>
</dbReference>
<sequence>MITDQSLKKFLSCNYEDLKKSDYKFLVESYFKTHSKEWYVENEDEPILNLTQKEFIFWELIRRHAMPHGIKEQFFDFSGFIFPDFAGISLLHKEIKTVGFDFDFWSKGEKMEFTYDVDFSYAKFLGIANFKSVKFSGNVDFQSTKFLGDVNFPNAHFFKKVRFSSTEFDGLANFSEAQFSSEHRTIFRYCKGKNSRENSENEPWNYQIEFNFSSVELNNMVSFKRVHFHKTNFSGTNIPKDLRFEECSWAGTRRLVLWKEHTIFRLWNRNNSHFKNYIERYRQIKLNYASFQEWELSGKAYRSEMYIRQWLAFFEIFNYKKPLMIPIRIIEFLLSSFYGIFSGYTQSITKPFIWLILSTTLIFPFFYSECQLIELFDCNYSKTLETSAKNTFPFYRLENDKFWVALTQKIFSSTLLAFFILALRKRYKQ</sequence>
<dbReference type="RefSeq" id="WP_348717884.1">
    <property type="nucleotide sequence ID" value="NZ_CAXJIO010000013.1"/>
</dbReference>
<protein>
    <recommendedName>
        <fullName evidence="4">Pentapeptide repeat-containing protein</fullName>
    </recommendedName>
</protein>
<organism evidence="2 3">
    <name type="scientific">Tenacibaculum polynesiense</name>
    <dbReference type="NCBI Taxonomy" id="3137857"/>
    <lineage>
        <taxon>Bacteria</taxon>
        <taxon>Pseudomonadati</taxon>
        <taxon>Bacteroidota</taxon>
        <taxon>Flavobacteriia</taxon>
        <taxon>Flavobacteriales</taxon>
        <taxon>Flavobacteriaceae</taxon>
        <taxon>Tenacibaculum</taxon>
    </lineage>
</organism>
<keyword evidence="1" id="KW-1133">Transmembrane helix</keyword>
<proteinExistence type="predicted"/>
<evidence type="ECO:0000313" key="3">
    <source>
        <dbReference type="Proteomes" id="UP001497527"/>
    </source>
</evidence>
<comment type="caution">
    <text evidence="2">The sequence shown here is derived from an EMBL/GenBank/DDBJ whole genome shotgun (WGS) entry which is preliminary data.</text>
</comment>
<feature type="transmembrane region" description="Helical" evidence="1">
    <location>
        <begin position="351"/>
        <end position="367"/>
    </location>
</feature>
<reference evidence="2 3" key="1">
    <citation type="submission" date="2024-05" db="EMBL/GenBank/DDBJ databases">
        <authorList>
            <person name="Duchaud E."/>
        </authorList>
    </citation>
    <scope>NUCLEOTIDE SEQUENCE [LARGE SCALE GENOMIC DNA]</scope>
    <source>
        <strain evidence="2">Ena-SAMPLE-TAB-13-05-2024-13:56:06:370-140308</strain>
    </source>
</reference>